<reference evidence="2 3" key="1">
    <citation type="journal article" date="2019" name="Nat. Med.">
        <title>A library of human gut bacterial isolates paired with longitudinal multiomics data enables mechanistic microbiome research.</title>
        <authorList>
            <person name="Poyet M."/>
            <person name="Groussin M."/>
            <person name="Gibbons S.M."/>
            <person name="Avila-Pacheco J."/>
            <person name="Jiang X."/>
            <person name="Kearney S.M."/>
            <person name="Perrotta A.R."/>
            <person name="Berdy B."/>
            <person name="Zhao S."/>
            <person name="Lieberman T.D."/>
            <person name="Swanson P.K."/>
            <person name="Smith M."/>
            <person name="Roesemann S."/>
            <person name="Alexander J.E."/>
            <person name="Rich S.A."/>
            <person name="Livny J."/>
            <person name="Vlamakis H."/>
            <person name="Clish C."/>
            <person name="Bullock K."/>
            <person name="Deik A."/>
            <person name="Scott J."/>
            <person name="Pierce K.A."/>
            <person name="Xavier R.J."/>
            <person name="Alm E.J."/>
        </authorList>
    </citation>
    <scope>NUCLEOTIDE SEQUENCE [LARGE SCALE GENOMIC DNA]</scope>
    <source>
        <strain evidence="2 3">BIOML-A11</strain>
    </source>
</reference>
<dbReference type="RefSeq" id="WP_154266926.1">
    <property type="nucleotide sequence ID" value="NZ_WKQP01000010.1"/>
</dbReference>
<accession>A0A6L5T9K4</accession>
<gene>
    <name evidence="2" type="ORF">GKE07_07855</name>
</gene>
<protein>
    <recommendedName>
        <fullName evidence="4">Phage minor structural protein GP20</fullName>
    </recommendedName>
</protein>
<proteinExistence type="predicted"/>
<sequence length="221" mass="24675">MALEFIKSLFKDNEALTYEDLEKAATEAKINGVNIADGSYVSRDKFNDKVGALTQQVTDLTGQITQRDTDLSTLQTKLTEAQADSGKLAEVQAAFSGLQTQYTADKEAMEQQMRRQSYEFMVREKANQINFSSAAAKREFIRDAIAKDFKVDGETLLGYEDFLTKYKADDPTAFAQTKESDVPDPKKPDIVLPPKQQPAPNDPNAFHFNFTGVRPMPKADN</sequence>
<dbReference type="Pfam" id="PF06810">
    <property type="entry name" value="Phage_scaffold"/>
    <property type="match status" value="1"/>
</dbReference>
<evidence type="ECO:0000256" key="1">
    <source>
        <dbReference type="SAM" id="MobiDB-lite"/>
    </source>
</evidence>
<dbReference type="Gene3D" id="1.20.5.340">
    <property type="match status" value="1"/>
</dbReference>
<organism evidence="2 3">
    <name type="scientific">Agathobacter rectalis</name>
    <dbReference type="NCBI Taxonomy" id="39491"/>
    <lineage>
        <taxon>Bacteria</taxon>
        <taxon>Bacillati</taxon>
        <taxon>Bacillota</taxon>
        <taxon>Clostridia</taxon>
        <taxon>Lachnospirales</taxon>
        <taxon>Lachnospiraceae</taxon>
        <taxon>Agathobacter</taxon>
    </lineage>
</organism>
<evidence type="ECO:0008006" key="4">
    <source>
        <dbReference type="Google" id="ProtNLM"/>
    </source>
</evidence>
<dbReference type="AlphaFoldDB" id="A0A6L5T9K4"/>
<evidence type="ECO:0000313" key="2">
    <source>
        <dbReference type="EMBL" id="MSC60110.1"/>
    </source>
</evidence>
<dbReference type="EMBL" id="WKQP01000010">
    <property type="protein sequence ID" value="MSC60110.1"/>
    <property type="molecule type" value="Genomic_DNA"/>
</dbReference>
<feature type="compositionally biased region" description="Basic and acidic residues" evidence="1">
    <location>
        <begin position="178"/>
        <end position="189"/>
    </location>
</feature>
<comment type="caution">
    <text evidence="2">The sequence shown here is derived from an EMBL/GenBank/DDBJ whole genome shotgun (WGS) entry which is preliminary data.</text>
</comment>
<dbReference type="Proteomes" id="UP000479563">
    <property type="component" value="Unassembled WGS sequence"/>
</dbReference>
<evidence type="ECO:0000313" key="3">
    <source>
        <dbReference type="Proteomes" id="UP000479563"/>
    </source>
</evidence>
<dbReference type="InterPro" id="IPR009636">
    <property type="entry name" value="SCAF"/>
</dbReference>
<feature type="region of interest" description="Disordered" evidence="1">
    <location>
        <begin position="174"/>
        <end position="221"/>
    </location>
</feature>
<name>A0A6L5T9K4_9FIRM</name>